<dbReference type="GO" id="GO:0005886">
    <property type="term" value="C:plasma membrane"/>
    <property type="evidence" value="ECO:0007669"/>
    <property type="project" value="UniProtKB-ARBA"/>
</dbReference>
<dbReference type="SUPFAM" id="SSF48726">
    <property type="entry name" value="Immunoglobulin"/>
    <property type="match status" value="2"/>
</dbReference>
<keyword evidence="3" id="KW-1015">Disulfide bond</keyword>
<keyword evidence="2" id="KW-1064">Adaptive immunity</keyword>
<evidence type="ECO:0000256" key="4">
    <source>
        <dbReference type="ARBA" id="ARBA00043265"/>
    </source>
</evidence>
<dbReference type="SMART" id="SM00407">
    <property type="entry name" value="IGc1"/>
    <property type="match status" value="1"/>
</dbReference>
<keyword evidence="4" id="KW-1280">Immunoglobulin</keyword>
<dbReference type="PROSITE" id="PS50835">
    <property type="entry name" value="IG_LIKE"/>
    <property type="match status" value="2"/>
</dbReference>
<evidence type="ECO:0000313" key="6">
    <source>
        <dbReference type="Ensembl" id="ENSCABP00000021011.1"/>
    </source>
</evidence>
<protein>
    <recommendedName>
        <fullName evidence="5">Ig-like domain-containing protein</fullName>
    </recommendedName>
</protein>
<sequence>SYWQPQLLSVYFRIRTESWAQHIMATPESLAVSPGDRVTINCKASSSLTDDDFGIDFLAWYQQKTGQAPKRLIYAASNLQSGVPARFSGSGSGTDFTLTISSVEAEDAGVYYCQQSFETPLTTSTKTSLLCRENAKPSVFIFPPSADQLSGESVTLVCLVNGFYPSALKVVWKTDKTTTETGVLTSTKEQDSSDSTYSLSSTLTLSKAEYNSHNDYSCEVTHETVSGSLVKSFKRSDCTQ</sequence>
<accession>A0A8C0HBE1</accession>
<dbReference type="SMART" id="SM00409">
    <property type="entry name" value="IG"/>
    <property type="match status" value="2"/>
</dbReference>
<organism evidence="6 7">
    <name type="scientific">Chelonoidis abingdonii</name>
    <name type="common">Abingdon island giant tortoise</name>
    <name type="synonym">Testudo abingdonii</name>
    <dbReference type="NCBI Taxonomy" id="106734"/>
    <lineage>
        <taxon>Eukaryota</taxon>
        <taxon>Metazoa</taxon>
        <taxon>Chordata</taxon>
        <taxon>Craniata</taxon>
        <taxon>Vertebrata</taxon>
        <taxon>Euteleostomi</taxon>
        <taxon>Archelosauria</taxon>
        <taxon>Testudinata</taxon>
        <taxon>Testudines</taxon>
        <taxon>Cryptodira</taxon>
        <taxon>Durocryptodira</taxon>
        <taxon>Testudinoidea</taxon>
        <taxon>Testudinidae</taxon>
        <taxon>Chelonoidis</taxon>
    </lineage>
</organism>
<name>A0A8C0HBE1_CHEAB</name>
<dbReference type="GO" id="GO:0002250">
    <property type="term" value="P:adaptive immune response"/>
    <property type="evidence" value="ECO:0007669"/>
    <property type="project" value="UniProtKB-KW"/>
</dbReference>
<keyword evidence="7" id="KW-1185">Reference proteome</keyword>
<feature type="domain" description="Ig-like" evidence="5">
    <location>
        <begin position="5"/>
        <end position="124"/>
    </location>
</feature>
<evidence type="ECO:0000256" key="2">
    <source>
        <dbReference type="ARBA" id="ARBA00023130"/>
    </source>
</evidence>
<dbReference type="InterPro" id="IPR013106">
    <property type="entry name" value="Ig_V-set"/>
</dbReference>
<dbReference type="InterPro" id="IPR036179">
    <property type="entry name" value="Ig-like_dom_sf"/>
</dbReference>
<evidence type="ECO:0000256" key="3">
    <source>
        <dbReference type="ARBA" id="ARBA00023157"/>
    </source>
</evidence>
<keyword evidence="1" id="KW-0391">Immunity</keyword>
<reference evidence="6" key="1">
    <citation type="submission" date="2025-08" db="UniProtKB">
        <authorList>
            <consortium name="Ensembl"/>
        </authorList>
    </citation>
    <scope>IDENTIFICATION</scope>
</reference>
<dbReference type="GO" id="GO:0019814">
    <property type="term" value="C:immunoglobulin complex"/>
    <property type="evidence" value="ECO:0007669"/>
    <property type="project" value="UniProtKB-KW"/>
</dbReference>
<evidence type="ECO:0000256" key="1">
    <source>
        <dbReference type="ARBA" id="ARBA00022859"/>
    </source>
</evidence>
<evidence type="ECO:0000313" key="7">
    <source>
        <dbReference type="Proteomes" id="UP000694404"/>
    </source>
</evidence>
<dbReference type="InterPro" id="IPR050150">
    <property type="entry name" value="IgV_Light_Chain"/>
</dbReference>
<reference evidence="6" key="2">
    <citation type="submission" date="2025-09" db="UniProtKB">
        <authorList>
            <consortium name="Ensembl"/>
        </authorList>
    </citation>
    <scope>IDENTIFICATION</scope>
</reference>
<dbReference type="AlphaFoldDB" id="A0A8C0HBE1"/>
<dbReference type="FunFam" id="2.60.40.10:FF:000283">
    <property type="entry name" value="Immunoglobulin kappa constant"/>
    <property type="match status" value="1"/>
</dbReference>
<dbReference type="InterPro" id="IPR003006">
    <property type="entry name" value="Ig/MHC_CS"/>
</dbReference>
<dbReference type="SMART" id="SM00406">
    <property type="entry name" value="IGv"/>
    <property type="match status" value="1"/>
</dbReference>
<dbReference type="Pfam" id="PF07686">
    <property type="entry name" value="V-set"/>
    <property type="match status" value="1"/>
</dbReference>
<dbReference type="InterPro" id="IPR013783">
    <property type="entry name" value="Ig-like_fold"/>
</dbReference>
<dbReference type="PROSITE" id="PS00290">
    <property type="entry name" value="IG_MHC"/>
    <property type="match status" value="1"/>
</dbReference>
<dbReference type="GO" id="GO:0005576">
    <property type="term" value="C:extracellular region"/>
    <property type="evidence" value="ECO:0007669"/>
    <property type="project" value="UniProtKB-ARBA"/>
</dbReference>
<dbReference type="InterPro" id="IPR007110">
    <property type="entry name" value="Ig-like_dom"/>
</dbReference>
<dbReference type="Gene3D" id="2.60.40.10">
    <property type="entry name" value="Immunoglobulins"/>
    <property type="match status" value="2"/>
</dbReference>
<dbReference type="PANTHER" id="PTHR23267">
    <property type="entry name" value="IMMUNOGLOBULIN LIGHT CHAIN"/>
    <property type="match status" value="1"/>
</dbReference>
<dbReference type="GeneTree" id="ENSGT00940000153770"/>
<feature type="domain" description="Ig-like" evidence="5">
    <location>
        <begin position="137"/>
        <end position="234"/>
    </location>
</feature>
<dbReference type="FunFam" id="2.60.40.10:FF:000350">
    <property type="entry name" value="Immunoglobulin kappa chain variable 18-36"/>
    <property type="match status" value="1"/>
</dbReference>
<dbReference type="Pfam" id="PF07654">
    <property type="entry name" value="C1-set"/>
    <property type="match status" value="1"/>
</dbReference>
<dbReference type="Ensembl" id="ENSCABT00000023021.1">
    <property type="protein sequence ID" value="ENSCABP00000021011.1"/>
    <property type="gene ID" value="ENSCABG00000015445.1"/>
</dbReference>
<evidence type="ECO:0000259" key="5">
    <source>
        <dbReference type="PROSITE" id="PS50835"/>
    </source>
</evidence>
<dbReference type="Proteomes" id="UP000694404">
    <property type="component" value="Unplaced"/>
</dbReference>
<dbReference type="InterPro" id="IPR003597">
    <property type="entry name" value="Ig_C1-set"/>
</dbReference>
<dbReference type="InterPro" id="IPR003599">
    <property type="entry name" value="Ig_sub"/>
</dbReference>
<proteinExistence type="predicted"/>